<proteinExistence type="predicted"/>
<organism evidence="2 3">
    <name type="scientific">Cyprinodon variegatus</name>
    <name type="common">Sheepshead minnow</name>
    <dbReference type="NCBI Taxonomy" id="28743"/>
    <lineage>
        <taxon>Eukaryota</taxon>
        <taxon>Metazoa</taxon>
        <taxon>Chordata</taxon>
        <taxon>Craniata</taxon>
        <taxon>Vertebrata</taxon>
        <taxon>Euteleostomi</taxon>
        <taxon>Actinopterygii</taxon>
        <taxon>Neopterygii</taxon>
        <taxon>Teleostei</taxon>
        <taxon>Neoteleostei</taxon>
        <taxon>Acanthomorphata</taxon>
        <taxon>Ovalentaria</taxon>
        <taxon>Atherinomorphae</taxon>
        <taxon>Cyprinodontiformes</taxon>
        <taxon>Cyprinodontidae</taxon>
        <taxon>Cyprinodon</taxon>
    </lineage>
</organism>
<dbReference type="SUPFAM" id="SSF48726">
    <property type="entry name" value="Immunoglobulin"/>
    <property type="match status" value="1"/>
</dbReference>
<evidence type="ECO:0000259" key="1">
    <source>
        <dbReference type="PROSITE" id="PS50835"/>
    </source>
</evidence>
<dbReference type="PROSITE" id="PS50835">
    <property type="entry name" value="IG_LIKE"/>
    <property type="match status" value="1"/>
</dbReference>
<dbReference type="AlphaFoldDB" id="A0A3Q2CJ14"/>
<protein>
    <submittedName>
        <fullName evidence="2">Single Ig IL-1-related receptor-like</fullName>
    </submittedName>
</protein>
<dbReference type="InterPro" id="IPR013783">
    <property type="entry name" value="Ig-like_fold"/>
</dbReference>
<dbReference type="InterPro" id="IPR036179">
    <property type="entry name" value="Ig-like_dom_sf"/>
</dbReference>
<evidence type="ECO:0000313" key="2">
    <source>
        <dbReference type="Ensembl" id="ENSCVAP00000005208.1"/>
    </source>
</evidence>
<dbReference type="InterPro" id="IPR007110">
    <property type="entry name" value="Ig-like_dom"/>
</dbReference>
<dbReference type="GeneTree" id="ENSGT01090000259985"/>
<keyword evidence="3" id="KW-1185">Reference proteome</keyword>
<reference evidence="2" key="1">
    <citation type="submission" date="2025-08" db="UniProtKB">
        <authorList>
            <consortium name="Ensembl"/>
        </authorList>
    </citation>
    <scope>IDENTIFICATION</scope>
</reference>
<evidence type="ECO:0000313" key="3">
    <source>
        <dbReference type="Proteomes" id="UP000265020"/>
    </source>
</evidence>
<feature type="domain" description="Ig-like" evidence="1">
    <location>
        <begin position="8"/>
        <end position="114"/>
    </location>
</feature>
<dbReference type="STRING" id="28743.ENSCVAP00000005208"/>
<sequence>LPGCAKAPDFQQDSNPSKLWKSRGASVKLNCTALLFWDPSEEPCETTPQWSKDGKPLNNQTLYLQNTTSWFAFRLVVSSLLEFALREPEQFGLYSCTVRNISSDFSLQNSSKLGNSVNSPKAAVCISRQGLLHLLELCQQPILITLEGQIKRMSPEIKRELSENQHRLTLLTWRQNSVTPSSSFWKELALAMPRSVIFHKESAGDPQTVLQDDKDPMLTLDPDYLDCRSDIDPAGDLGKSSTTVQNGKENPFIVPKWGKLLCSGSLRLPVNRALACKAPVLPAAPTEAAQPKASDIDVSDLGSRNYGARSDFYCLVTEDI</sequence>
<accession>A0A3Q2CJ14</accession>
<dbReference type="Proteomes" id="UP000265020">
    <property type="component" value="Unassembled WGS sequence"/>
</dbReference>
<dbReference type="Ensembl" id="ENSCVAT00000007048.1">
    <property type="protein sequence ID" value="ENSCVAP00000005208.1"/>
    <property type="gene ID" value="ENSCVAG00000006699.1"/>
</dbReference>
<dbReference type="Gene3D" id="2.60.40.10">
    <property type="entry name" value="Immunoglobulins"/>
    <property type="match status" value="1"/>
</dbReference>
<reference evidence="2" key="2">
    <citation type="submission" date="2025-09" db="UniProtKB">
        <authorList>
            <consortium name="Ensembl"/>
        </authorList>
    </citation>
    <scope>IDENTIFICATION</scope>
</reference>
<name>A0A3Q2CJ14_CYPVA</name>